<gene>
    <name evidence="4" type="ORF">EQG68_02360</name>
</gene>
<dbReference type="Proteomes" id="UP000289734">
    <property type="component" value="Unassembled WGS sequence"/>
</dbReference>
<protein>
    <submittedName>
        <fullName evidence="4">T9SS type A sorting domain-containing protein</fullName>
    </submittedName>
</protein>
<evidence type="ECO:0000313" key="4">
    <source>
        <dbReference type="EMBL" id="RXR34772.1"/>
    </source>
</evidence>
<name>A0A4Q1KX01_9FLAO</name>
<dbReference type="NCBIfam" id="TIGR04183">
    <property type="entry name" value="Por_Secre_tail"/>
    <property type="match status" value="1"/>
</dbReference>
<evidence type="ECO:0000256" key="2">
    <source>
        <dbReference type="SAM" id="SignalP"/>
    </source>
</evidence>
<accession>A0A4Q1KX01</accession>
<keyword evidence="5" id="KW-1185">Reference proteome</keyword>
<dbReference type="AlphaFoldDB" id="A0A4Q1KX01"/>
<evidence type="ECO:0000259" key="3">
    <source>
        <dbReference type="Pfam" id="PF18962"/>
    </source>
</evidence>
<dbReference type="InterPro" id="IPR026444">
    <property type="entry name" value="Secre_tail"/>
</dbReference>
<feature type="chain" id="PRO_5021025605" evidence="2">
    <location>
        <begin position="18"/>
        <end position="331"/>
    </location>
</feature>
<reference evidence="5" key="1">
    <citation type="submission" date="2019-01" db="EMBL/GenBank/DDBJ databases">
        <title>Cytophagaceae bacterium strain CAR-16.</title>
        <authorList>
            <person name="Chen W.-M."/>
        </authorList>
    </citation>
    <scope>NUCLEOTIDE SEQUENCE [LARGE SCALE GENOMIC DNA]</scope>
    <source>
        <strain evidence="5">ICH-30</strain>
    </source>
</reference>
<dbReference type="OrthoDB" id="1405746at2"/>
<evidence type="ECO:0000313" key="5">
    <source>
        <dbReference type="Proteomes" id="UP000289734"/>
    </source>
</evidence>
<feature type="domain" description="Secretion system C-terminal sorting" evidence="3">
    <location>
        <begin position="255"/>
        <end position="329"/>
    </location>
</feature>
<organism evidence="4 5">
    <name type="scientific">Flavobacterium piscinae</name>
    <dbReference type="NCBI Taxonomy" id="2506424"/>
    <lineage>
        <taxon>Bacteria</taxon>
        <taxon>Pseudomonadati</taxon>
        <taxon>Bacteroidota</taxon>
        <taxon>Flavobacteriia</taxon>
        <taxon>Flavobacteriales</taxon>
        <taxon>Flavobacteriaceae</taxon>
        <taxon>Flavobacterium</taxon>
    </lineage>
</organism>
<feature type="signal peptide" evidence="2">
    <location>
        <begin position="1"/>
        <end position="17"/>
    </location>
</feature>
<dbReference type="EMBL" id="SBKQ01000002">
    <property type="protein sequence ID" value="RXR34772.1"/>
    <property type="molecule type" value="Genomic_DNA"/>
</dbReference>
<evidence type="ECO:0000256" key="1">
    <source>
        <dbReference type="ARBA" id="ARBA00022729"/>
    </source>
</evidence>
<sequence length="331" mass="36291">MKKHFLFILLATNSFFAQTQLQALDIAILLNQTDAPDDFAFVTFVDIAPNTVIYFTDCGADSSGFANPCVEGALKYTVPSSGLTMGQIIKYSDNLSNFVAYNDSRITGSFATSTAGDQIIAFQDSNSAIGSSNAANNPLFLFASSTASTVFSGDKNNNNETGLPLGLTETGLPRSAMGLGVSNLPSDEFDNAVYIGPYSFSTIAEAKSTITNPINYFQNNNITETAYMDAFNNIPLTITIGSLSSQQFDKYNFRVYPNPAKNSINFENTSEVIIDKIEIFDVNGKLVESYNNYNKSYLLNKIEISDLNSGFYFLKIYVENKIIDKKIQIIN</sequence>
<comment type="caution">
    <text evidence="4">The sequence shown here is derived from an EMBL/GenBank/DDBJ whole genome shotgun (WGS) entry which is preliminary data.</text>
</comment>
<keyword evidence="1 2" id="KW-0732">Signal</keyword>
<proteinExistence type="predicted"/>
<dbReference type="Pfam" id="PF18962">
    <property type="entry name" value="Por_Secre_tail"/>
    <property type="match status" value="1"/>
</dbReference>
<dbReference type="RefSeq" id="WP_129463179.1">
    <property type="nucleotide sequence ID" value="NZ_SBKQ01000002.1"/>
</dbReference>